<reference evidence="2 3" key="1">
    <citation type="journal article" date="2013" name="J. Mol. Microbiol. Biotechnol.">
        <title>Analysis of the Complete Genomes of Acholeplasma brassicae , A. palmae and A. laidlawii and Their Comparison to the Obligate Parasites from ' Candidatus Phytoplasma'.</title>
        <authorList>
            <person name="Kube M."/>
            <person name="Siewert C."/>
            <person name="Migdoll A.M."/>
            <person name="Duduk B."/>
            <person name="Holz S."/>
            <person name="Rabus R."/>
            <person name="Seemuller E."/>
            <person name="Mitrovic J."/>
            <person name="Muller I."/>
            <person name="Buttner C."/>
            <person name="Reinhardt R."/>
        </authorList>
    </citation>
    <scope>NUCLEOTIDE SEQUENCE [LARGE SCALE GENOMIC DNA]</scope>
    <source>
        <strain evidence="3">0502</strain>
    </source>
</reference>
<accession>U4KMD7</accession>
<dbReference type="EMBL" id="FO681348">
    <property type="protein sequence ID" value="CCV65245.1"/>
    <property type="molecule type" value="Genomic_DNA"/>
</dbReference>
<gene>
    <name evidence="2" type="ORF">BN85302240</name>
</gene>
<feature type="transmembrane region" description="Helical" evidence="1">
    <location>
        <begin position="97"/>
        <end position="115"/>
    </location>
</feature>
<keyword evidence="1" id="KW-0472">Membrane</keyword>
<dbReference type="OrthoDB" id="384508at2"/>
<dbReference type="AlphaFoldDB" id="U4KMD7"/>
<proteinExistence type="predicted"/>
<dbReference type="HOGENOM" id="CLU_1227739_0_0_14"/>
<evidence type="ECO:0000256" key="1">
    <source>
        <dbReference type="SAM" id="Phobius"/>
    </source>
</evidence>
<protein>
    <submittedName>
        <fullName evidence="2">Uncharacterized protein</fullName>
    </submittedName>
</protein>
<sequence>MKLQYHVFKTLKEPVETQDLGERSVEVHSMNQTPYLAKYASKGQFAVWTSDGKEYKLLIEDGYYEVMKELYDKKINKVWISFYEEADKVRSGLMYKIVLPMIALAMLVAVLFSTIPALQQFQSVALIAILAVILVANILQTNLMKKKIEQARANSITEIKRIRGKERFEEILEAQAKYYDTYFNTEVVEEVKEDIDNQDSNSEK</sequence>
<dbReference type="Proteomes" id="UP000032737">
    <property type="component" value="Chromosome"/>
</dbReference>
<dbReference type="STRING" id="61635.BN85302240"/>
<name>U4KMD7_9MOLU</name>
<organism evidence="2 3">
    <name type="scientific">Acholeplasma brassicae</name>
    <dbReference type="NCBI Taxonomy" id="61635"/>
    <lineage>
        <taxon>Bacteria</taxon>
        <taxon>Bacillati</taxon>
        <taxon>Mycoplasmatota</taxon>
        <taxon>Mollicutes</taxon>
        <taxon>Acholeplasmatales</taxon>
        <taxon>Acholeplasmataceae</taxon>
        <taxon>Acholeplasma</taxon>
    </lineage>
</organism>
<keyword evidence="3" id="KW-1185">Reference proteome</keyword>
<keyword evidence="1" id="KW-0812">Transmembrane</keyword>
<keyword evidence="1" id="KW-1133">Transmembrane helix</keyword>
<evidence type="ECO:0000313" key="3">
    <source>
        <dbReference type="Proteomes" id="UP000032737"/>
    </source>
</evidence>
<dbReference type="RefSeq" id="WP_030004107.1">
    <property type="nucleotide sequence ID" value="NC_022549.1"/>
</dbReference>
<dbReference type="KEGG" id="abra:BN85302240"/>
<evidence type="ECO:0000313" key="2">
    <source>
        <dbReference type="EMBL" id="CCV65245.1"/>
    </source>
</evidence>
<feature type="transmembrane region" description="Helical" evidence="1">
    <location>
        <begin position="121"/>
        <end position="139"/>
    </location>
</feature>